<dbReference type="EMBL" id="CP032157">
    <property type="protein sequence ID" value="AXY77251.1"/>
    <property type="molecule type" value="Genomic_DNA"/>
</dbReference>
<sequence>MSDLVKNIIRFVLFIFIQVYVLFQIPPIHRFVVPYIYFLYILWLPFRISRGTLTLVGFLFGLSLDFFTSTPGLHAAACVLIAYLRPFLINILIPQEGAEQNYKSPSITSMGLAPYATYILILTLLHNTWLVILEWIQFGSFWYFLGKVLATTGVSLLLILVTELLFYRKEKFRTNTA</sequence>
<dbReference type="Proteomes" id="UP000263900">
    <property type="component" value="Chromosome"/>
</dbReference>
<feature type="transmembrane region" description="Helical" evidence="1">
    <location>
        <begin position="72"/>
        <end position="94"/>
    </location>
</feature>
<dbReference type="KEGG" id="pseg:D3H65_26150"/>
<feature type="transmembrane region" description="Helical" evidence="1">
    <location>
        <begin position="6"/>
        <end position="23"/>
    </location>
</feature>
<name>A0A3B7N581_9BACT</name>
<dbReference type="AlphaFoldDB" id="A0A3B7N581"/>
<gene>
    <name evidence="2" type="ORF">D3H65_26150</name>
</gene>
<organism evidence="2 3">
    <name type="scientific">Paraflavitalea soli</name>
    <dbReference type="NCBI Taxonomy" id="2315862"/>
    <lineage>
        <taxon>Bacteria</taxon>
        <taxon>Pseudomonadati</taxon>
        <taxon>Bacteroidota</taxon>
        <taxon>Chitinophagia</taxon>
        <taxon>Chitinophagales</taxon>
        <taxon>Chitinophagaceae</taxon>
        <taxon>Paraflavitalea</taxon>
    </lineage>
</organism>
<dbReference type="RefSeq" id="WP_119053127.1">
    <property type="nucleotide sequence ID" value="NZ_CP032157.1"/>
</dbReference>
<evidence type="ECO:0000256" key="1">
    <source>
        <dbReference type="SAM" id="Phobius"/>
    </source>
</evidence>
<proteinExistence type="predicted"/>
<feature type="transmembrane region" description="Helical" evidence="1">
    <location>
        <begin position="35"/>
        <end position="60"/>
    </location>
</feature>
<keyword evidence="3" id="KW-1185">Reference proteome</keyword>
<keyword evidence="1" id="KW-0472">Membrane</keyword>
<evidence type="ECO:0000313" key="2">
    <source>
        <dbReference type="EMBL" id="AXY77251.1"/>
    </source>
</evidence>
<protein>
    <submittedName>
        <fullName evidence="2">Rod shape-determining protein MreD</fullName>
    </submittedName>
</protein>
<dbReference type="OrthoDB" id="1132160at2"/>
<reference evidence="2 3" key="1">
    <citation type="submission" date="2018-09" db="EMBL/GenBank/DDBJ databases">
        <title>Genome sequencing of strain 6GH32-13.</title>
        <authorList>
            <person name="Weon H.-Y."/>
            <person name="Heo J."/>
            <person name="Kwon S.-W."/>
        </authorList>
    </citation>
    <scope>NUCLEOTIDE SEQUENCE [LARGE SCALE GENOMIC DNA]</scope>
    <source>
        <strain evidence="2 3">5GH32-13</strain>
    </source>
</reference>
<accession>A0A3B7N581</accession>
<evidence type="ECO:0000313" key="3">
    <source>
        <dbReference type="Proteomes" id="UP000263900"/>
    </source>
</evidence>
<feature type="transmembrane region" description="Helical" evidence="1">
    <location>
        <begin position="142"/>
        <end position="167"/>
    </location>
</feature>
<feature type="transmembrane region" description="Helical" evidence="1">
    <location>
        <begin position="115"/>
        <end position="136"/>
    </location>
</feature>
<keyword evidence="1" id="KW-0812">Transmembrane</keyword>
<keyword evidence="1" id="KW-1133">Transmembrane helix</keyword>